<evidence type="ECO:0000313" key="1">
    <source>
        <dbReference type="EMBL" id="MFA9461798.1"/>
    </source>
</evidence>
<dbReference type="RefSeq" id="WP_373656574.1">
    <property type="nucleotide sequence ID" value="NZ_JBGUAW010000008.1"/>
</dbReference>
<evidence type="ECO:0000313" key="2">
    <source>
        <dbReference type="Proteomes" id="UP001575181"/>
    </source>
</evidence>
<sequence>MATMNVTFREPRFDGSGGWRLEFLAGKGAPEGVVPWDPEGGTPPEAFVHCVLDQWVPGFPVRGYIPRAKALMQKASRTGADPLPDFQALADDLLANGEVEGEPLWQILPRDLIAHLPTRKVSGRAPLNYLRSKLGHGAVRSMLVVHFIDLGRDALAPGRATWYARGMDYERRGAIGEAMRELFTWMEGTVHEQGWRVAQGELALANDVVRFRFDCPVVREWARAVEPARTPEVV</sequence>
<keyword evidence="2" id="KW-1185">Reference proteome</keyword>
<name>A0ABV4TZ23_9GAMM</name>
<comment type="caution">
    <text evidence="1">The sequence shown here is derived from an EMBL/GenBank/DDBJ whole genome shotgun (WGS) entry which is preliminary data.</text>
</comment>
<organism evidence="1 2">
    <name type="scientific">Thiohalorhabdus methylotrophus</name>
    <dbReference type="NCBI Taxonomy" id="3242694"/>
    <lineage>
        <taxon>Bacteria</taxon>
        <taxon>Pseudomonadati</taxon>
        <taxon>Pseudomonadota</taxon>
        <taxon>Gammaproteobacteria</taxon>
        <taxon>Thiohalorhabdales</taxon>
        <taxon>Thiohalorhabdaceae</taxon>
        <taxon>Thiohalorhabdus</taxon>
    </lineage>
</organism>
<protein>
    <submittedName>
        <fullName evidence="1">Uncharacterized protein</fullName>
    </submittedName>
</protein>
<dbReference type="EMBL" id="JBGUAW010000008">
    <property type="protein sequence ID" value="MFA9461798.1"/>
    <property type="molecule type" value="Genomic_DNA"/>
</dbReference>
<gene>
    <name evidence="1" type="ORF">ACERLL_13310</name>
</gene>
<proteinExistence type="predicted"/>
<accession>A0ABV4TZ23</accession>
<dbReference type="Proteomes" id="UP001575181">
    <property type="component" value="Unassembled WGS sequence"/>
</dbReference>
<reference evidence="1 2" key="1">
    <citation type="submission" date="2024-08" db="EMBL/GenBank/DDBJ databases">
        <title>Whole-genome sequencing of halo(alkali)philic microorganisms from hypersaline lakes.</title>
        <authorList>
            <person name="Sorokin D.Y."/>
            <person name="Merkel A.Y."/>
            <person name="Messina E."/>
            <person name="Yakimov M."/>
        </authorList>
    </citation>
    <scope>NUCLEOTIDE SEQUENCE [LARGE SCALE GENOMIC DNA]</scope>
    <source>
        <strain evidence="1 2">Cl-TMA</strain>
    </source>
</reference>